<organism evidence="2 3">
    <name type="scientific">Streptomyces longispororuber</name>
    <dbReference type="NCBI Taxonomy" id="68230"/>
    <lineage>
        <taxon>Bacteria</taxon>
        <taxon>Bacillati</taxon>
        <taxon>Actinomycetota</taxon>
        <taxon>Actinomycetes</taxon>
        <taxon>Kitasatosporales</taxon>
        <taxon>Streptomycetaceae</taxon>
        <taxon>Streptomyces</taxon>
    </lineage>
</organism>
<dbReference type="Proteomes" id="UP000608024">
    <property type="component" value="Unassembled WGS sequence"/>
</dbReference>
<evidence type="ECO:0000313" key="3">
    <source>
        <dbReference type="Proteomes" id="UP000608024"/>
    </source>
</evidence>
<keyword evidence="1" id="KW-0812">Transmembrane</keyword>
<accession>A0A919DFK9</accession>
<proteinExistence type="predicted"/>
<feature type="transmembrane region" description="Helical" evidence="1">
    <location>
        <begin position="26"/>
        <end position="45"/>
    </location>
</feature>
<keyword evidence="3" id="KW-1185">Reference proteome</keyword>
<dbReference type="EMBL" id="BNBT01000007">
    <property type="protein sequence ID" value="GHE41003.1"/>
    <property type="molecule type" value="Genomic_DNA"/>
</dbReference>
<evidence type="ECO:0000256" key="1">
    <source>
        <dbReference type="SAM" id="Phobius"/>
    </source>
</evidence>
<keyword evidence="1" id="KW-0472">Membrane</keyword>
<evidence type="ECO:0008006" key="4">
    <source>
        <dbReference type="Google" id="ProtNLM"/>
    </source>
</evidence>
<name>A0A919DFK9_9ACTN</name>
<evidence type="ECO:0000313" key="2">
    <source>
        <dbReference type="EMBL" id="GHE41003.1"/>
    </source>
</evidence>
<keyword evidence="1" id="KW-1133">Transmembrane helix</keyword>
<protein>
    <recommendedName>
        <fullName evidence="4">Hydrophobic protein</fullName>
    </recommendedName>
</protein>
<gene>
    <name evidence="2" type="ORF">GCM10018785_08190</name>
</gene>
<reference evidence="2" key="1">
    <citation type="journal article" date="2014" name="Int. J. Syst. Evol. Microbiol.">
        <title>Complete genome sequence of Corynebacterium casei LMG S-19264T (=DSM 44701T), isolated from a smear-ripened cheese.</title>
        <authorList>
            <consortium name="US DOE Joint Genome Institute (JGI-PGF)"/>
            <person name="Walter F."/>
            <person name="Albersmeier A."/>
            <person name="Kalinowski J."/>
            <person name="Ruckert C."/>
        </authorList>
    </citation>
    <scope>NUCLEOTIDE SEQUENCE</scope>
    <source>
        <strain evidence="2">JCM 4784</strain>
    </source>
</reference>
<sequence length="56" mass="6322">MVPLLLVLLLAVVLFGAGFAMKFLWLLAAIVLVAWLLGFVMRTAGTGGRRSRWYRW</sequence>
<dbReference type="AlphaFoldDB" id="A0A919DFK9"/>
<comment type="caution">
    <text evidence="2">The sequence shown here is derived from an EMBL/GenBank/DDBJ whole genome shotgun (WGS) entry which is preliminary data.</text>
</comment>
<dbReference type="RefSeq" id="WP_190134418.1">
    <property type="nucleotide sequence ID" value="NZ_BNBT01000007.1"/>
</dbReference>
<reference evidence="2" key="2">
    <citation type="submission" date="2020-09" db="EMBL/GenBank/DDBJ databases">
        <authorList>
            <person name="Sun Q."/>
            <person name="Ohkuma M."/>
        </authorList>
    </citation>
    <scope>NUCLEOTIDE SEQUENCE</scope>
    <source>
        <strain evidence="2">JCM 4784</strain>
    </source>
</reference>